<keyword evidence="3" id="KW-1185">Reference proteome</keyword>
<gene>
    <name evidence="2" type="ordered locus">BN6_33340</name>
</gene>
<dbReference type="RefSeq" id="WP_015100748.1">
    <property type="nucleotide sequence ID" value="NC_019673.1"/>
</dbReference>
<proteinExistence type="predicted"/>
<dbReference type="PATRIC" id="fig|1179773.3.peg.3336"/>
<evidence type="ECO:0008006" key="4">
    <source>
        <dbReference type="Google" id="ProtNLM"/>
    </source>
</evidence>
<evidence type="ECO:0000256" key="1">
    <source>
        <dbReference type="SAM" id="MobiDB-lite"/>
    </source>
</evidence>
<evidence type="ECO:0000313" key="3">
    <source>
        <dbReference type="Proteomes" id="UP000006281"/>
    </source>
</evidence>
<dbReference type="AlphaFoldDB" id="K0JX69"/>
<accession>K0JX69</accession>
<dbReference type="EMBL" id="HE804045">
    <property type="protein sequence ID" value="CCH30636.1"/>
    <property type="molecule type" value="Genomic_DNA"/>
</dbReference>
<dbReference type="HOGENOM" id="CLU_2384383_0_0_11"/>
<dbReference type="KEGG" id="sesp:BN6_33340"/>
<feature type="region of interest" description="Disordered" evidence="1">
    <location>
        <begin position="75"/>
        <end position="94"/>
    </location>
</feature>
<protein>
    <recommendedName>
        <fullName evidence="4">Resolvase/invertase-type recombinase catalytic domain-containing protein</fullName>
    </recommendedName>
</protein>
<reference evidence="2 3" key="1">
    <citation type="journal article" date="2012" name="BMC Genomics">
        <title>Complete genome sequence of Saccharothrix espanaensis DSM 44229T and comparison to the other completely sequenced Pseudonocardiaceae.</title>
        <authorList>
            <person name="Strobel T."/>
            <person name="Al-Dilaimi A."/>
            <person name="Blom J."/>
            <person name="Gessner A."/>
            <person name="Kalinowski J."/>
            <person name="Luzhetska M."/>
            <person name="Puhler A."/>
            <person name="Szczepanowski R."/>
            <person name="Bechthold A."/>
            <person name="Ruckert C."/>
        </authorList>
    </citation>
    <scope>NUCLEOTIDE SEQUENCE [LARGE SCALE GENOMIC DNA]</scope>
    <source>
        <strain evidence="3">ATCC 51144 / DSM 44229 / JCM 9112 / NBRC 15066 / NRRL 15764</strain>
    </source>
</reference>
<sequence length="94" mass="10846">MPWHKRPQAPALLRHIAANAHLVDAVVVGEYERAFLDTDQVRALRAFLEHFRVRLWLPEADGPVEFDNPLRTKPCSPSWPRGHKRRWCAPGTES</sequence>
<dbReference type="Proteomes" id="UP000006281">
    <property type="component" value="Chromosome"/>
</dbReference>
<evidence type="ECO:0000313" key="2">
    <source>
        <dbReference type="EMBL" id="CCH30636.1"/>
    </source>
</evidence>
<dbReference type="STRING" id="1179773.BN6_33340"/>
<organism evidence="2 3">
    <name type="scientific">Saccharothrix espanaensis (strain ATCC 51144 / DSM 44229 / JCM 9112 / NBRC 15066 / NRRL 15764)</name>
    <dbReference type="NCBI Taxonomy" id="1179773"/>
    <lineage>
        <taxon>Bacteria</taxon>
        <taxon>Bacillati</taxon>
        <taxon>Actinomycetota</taxon>
        <taxon>Actinomycetes</taxon>
        <taxon>Pseudonocardiales</taxon>
        <taxon>Pseudonocardiaceae</taxon>
        <taxon>Saccharothrix</taxon>
    </lineage>
</organism>
<name>K0JX69_SACES</name>
<dbReference type="BioCyc" id="SESP1179773:BN6_RS16185-MONOMER"/>